<dbReference type="Pfam" id="PF11582">
    <property type="entry name" value="DUF3240"/>
    <property type="match status" value="1"/>
</dbReference>
<sequence length="101" mass="11315">MIPNALMLSLIARQSLEGELVDQLSELADYPLFLVSNVRGHNDTHHGLSVAEQVEGTAPLIRLSLFTDEPTANRIIDHLRANFRNAGIRWWRIPLATGMID</sequence>
<evidence type="ECO:0008006" key="3">
    <source>
        <dbReference type="Google" id="ProtNLM"/>
    </source>
</evidence>
<dbReference type="AlphaFoldDB" id="D0KWR9"/>
<reference evidence="1 2" key="1">
    <citation type="submission" date="2009-10" db="EMBL/GenBank/DDBJ databases">
        <title>Complete sequence of Halothiobacillus neapolitanus c2.</title>
        <authorList>
            <consortium name="US DOE Joint Genome Institute"/>
            <person name="Lucas S."/>
            <person name="Copeland A."/>
            <person name="Lapidus A."/>
            <person name="Glavina del Rio T."/>
            <person name="Tice H."/>
            <person name="Bruce D."/>
            <person name="Goodwin L."/>
            <person name="Pitluck S."/>
            <person name="Davenport K."/>
            <person name="Brettin T."/>
            <person name="Detter J.C."/>
            <person name="Han C."/>
            <person name="Tapia R."/>
            <person name="Larimer F."/>
            <person name="Land M."/>
            <person name="Hauser L."/>
            <person name="Kyrpides N."/>
            <person name="Mikhailova N."/>
            <person name="Kerfeld C."/>
            <person name="Cannon G."/>
            <person name="Heinhort S."/>
        </authorList>
    </citation>
    <scope>NUCLEOTIDE SEQUENCE [LARGE SCALE GENOMIC DNA]</scope>
    <source>
        <strain evidence="2">ATCC 23641 / c2</strain>
    </source>
</reference>
<accession>D0KWR9</accession>
<dbReference type="Gene3D" id="3.30.70.120">
    <property type="match status" value="1"/>
</dbReference>
<gene>
    <name evidence="1" type="ordered locus">Hneap_0203</name>
</gene>
<dbReference type="InterPro" id="IPR021634">
    <property type="entry name" value="DUF3240"/>
</dbReference>
<evidence type="ECO:0000313" key="1">
    <source>
        <dbReference type="EMBL" id="ACX95066.1"/>
    </source>
</evidence>
<organism evidence="1 2">
    <name type="scientific">Halothiobacillus neapolitanus (strain ATCC 23641 / DSM 15147 / CIP 104769 / NCIMB 8539 / c2)</name>
    <name type="common">Thiobacillus neapolitanus</name>
    <dbReference type="NCBI Taxonomy" id="555778"/>
    <lineage>
        <taxon>Bacteria</taxon>
        <taxon>Pseudomonadati</taxon>
        <taxon>Pseudomonadota</taxon>
        <taxon>Gammaproteobacteria</taxon>
        <taxon>Chromatiales</taxon>
        <taxon>Halothiobacillaceae</taxon>
        <taxon>Halothiobacillus</taxon>
    </lineage>
</organism>
<dbReference type="RefSeq" id="WP_012823102.1">
    <property type="nucleotide sequence ID" value="NC_013422.1"/>
</dbReference>
<proteinExistence type="predicted"/>
<dbReference type="OrthoDB" id="8537254at2"/>
<dbReference type="Proteomes" id="UP000009102">
    <property type="component" value="Chromosome"/>
</dbReference>
<dbReference type="InterPro" id="IPR015867">
    <property type="entry name" value="N-reg_PII/ATP_PRibTrfase_C"/>
</dbReference>
<dbReference type="KEGG" id="hna:Hneap_0203"/>
<dbReference type="HOGENOM" id="CLU_156351_0_0_6"/>
<protein>
    <recommendedName>
        <fullName evidence="3">DUF3240 domain-containing protein</fullName>
    </recommendedName>
</protein>
<name>D0KWR9_HALNC</name>
<evidence type="ECO:0000313" key="2">
    <source>
        <dbReference type="Proteomes" id="UP000009102"/>
    </source>
</evidence>
<dbReference type="EMBL" id="CP001801">
    <property type="protein sequence ID" value="ACX95066.1"/>
    <property type="molecule type" value="Genomic_DNA"/>
</dbReference>
<keyword evidence="2" id="KW-1185">Reference proteome</keyword>
<dbReference type="STRING" id="555778.Hneap_0203"/>